<evidence type="ECO:0000313" key="11">
    <source>
        <dbReference type="Proteomes" id="UP000054051"/>
    </source>
</evidence>
<keyword evidence="11" id="KW-1185">Reference proteome</keyword>
<comment type="similarity">
    <text evidence="8">Belongs to the Bfd family.</text>
</comment>
<dbReference type="Pfam" id="PF04324">
    <property type="entry name" value="Fer2_BFD"/>
    <property type="match status" value="1"/>
</dbReference>
<evidence type="ECO:0000256" key="4">
    <source>
        <dbReference type="ARBA" id="ARBA00022982"/>
    </source>
</evidence>
<evidence type="ECO:0000256" key="1">
    <source>
        <dbReference type="ARBA" id="ARBA00022448"/>
    </source>
</evidence>
<organism evidence="10 11">
    <name type="scientific">Candidatus Glomeribacter gigasporarum BEG34</name>
    <dbReference type="NCBI Taxonomy" id="1070319"/>
    <lineage>
        <taxon>Bacteria</taxon>
        <taxon>Pseudomonadati</taxon>
        <taxon>Pseudomonadota</taxon>
        <taxon>Betaproteobacteria</taxon>
        <taxon>Burkholderiales</taxon>
        <taxon>Burkholderiaceae</taxon>
        <taxon>Candidatus Glomeribacter</taxon>
    </lineage>
</organism>
<comment type="caution">
    <text evidence="10">The sequence shown here is derived from an EMBL/GenBank/DDBJ whole genome shotgun (WGS) entry which is preliminary data.</text>
</comment>
<dbReference type="GO" id="GO:0046872">
    <property type="term" value="F:metal ion binding"/>
    <property type="evidence" value="ECO:0007669"/>
    <property type="project" value="UniProtKB-KW"/>
</dbReference>
<accession>G2J9U0</accession>
<evidence type="ECO:0000256" key="7">
    <source>
        <dbReference type="ARBA" id="ARBA00039386"/>
    </source>
</evidence>
<proteinExistence type="inferred from homology"/>
<reference evidence="10 11" key="1">
    <citation type="submission" date="2011-08" db="EMBL/GenBank/DDBJ databases">
        <title>The genome of the obligate endobacterium of an arbuscular mycorrhizal fungus reveals an interphylum network of nutritional interactions.</title>
        <authorList>
            <person name="Ghignone S."/>
            <person name="Salvioli A."/>
            <person name="Anca I."/>
            <person name="Lumini E."/>
            <person name="Ortu G."/>
            <person name="Petiti L."/>
            <person name="Cruveiller S."/>
            <person name="Bianciotto V."/>
            <person name="Piffanelli P."/>
            <person name="Lanfranco L."/>
            <person name="Bonfante P."/>
        </authorList>
    </citation>
    <scope>NUCLEOTIDE SEQUENCE [LARGE SCALE GENOMIC DNA]</scope>
    <source>
        <strain evidence="10 11">BEG34</strain>
    </source>
</reference>
<dbReference type="InterPro" id="IPR041854">
    <property type="entry name" value="BFD-like_2Fe2S-bd_dom_sf"/>
</dbReference>
<keyword evidence="5" id="KW-0408">Iron</keyword>
<dbReference type="RefSeq" id="WP_006682721.1">
    <property type="nucleotide sequence ID" value="NZ_CAFB01000042.1"/>
</dbReference>
<dbReference type="AlphaFoldDB" id="G2J9U0"/>
<dbReference type="Gene3D" id="1.10.10.1100">
    <property type="entry name" value="BFD-like [2Fe-2S]-binding domain"/>
    <property type="match status" value="1"/>
</dbReference>
<evidence type="ECO:0000259" key="9">
    <source>
        <dbReference type="Pfam" id="PF04324"/>
    </source>
</evidence>
<dbReference type="PANTHER" id="PTHR37424">
    <property type="entry name" value="BACTERIOFERRITIN-ASSOCIATED FERREDOXIN"/>
    <property type="match status" value="1"/>
</dbReference>
<dbReference type="PANTHER" id="PTHR37424:SF1">
    <property type="entry name" value="BACTERIOFERRITIN-ASSOCIATED FERREDOXIN"/>
    <property type="match status" value="1"/>
</dbReference>
<dbReference type="STRING" id="1070319.CAGGBEG34_250039"/>
<keyword evidence="3" id="KW-0479">Metal-binding</keyword>
<sequence length="69" mass="7462">MIICVCQSVSDREVRAAIRNGVTSLEQLQLELGVASGCGKCTNAVCEMLIQTRRCTGKEEAHARPRKAA</sequence>
<dbReference type="EMBL" id="CAFB01000042">
    <property type="protein sequence ID" value="CCD29537.1"/>
    <property type="molecule type" value="Genomic_DNA"/>
</dbReference>
<keyword evidence="4" id="KW-0249">Electron transport</keyword>
<name>G2J9U0_9BURK</name>
<feature type="domain" description="BFD-like [2Fe-2S]-binding" evidence="9">
    <location>
        <begin position="2"/>
        <end position="50"/>
    </location>
</feature>
<evidence type="ECO:0000256" key="3">
    <source>
        <dbReference type="ARBA" id="ARBA00022723"/>
    </source>
</evidence>
<keyword evidence="6" id="KW-0411">Iron-sulfur</keyword>
<dbReference type="GO" id="GO:0051537">
    <property type="term" value="F:2 iron, 2 sulfur cluster binding"/>
    <property type="evidence" value="ECO:0007669"/>
    <property type="project" value="UniProtKB-KW"/>
</dbReference>
<evidence type="ECO:0000256" key="5">
    <source>
        <dbReference type="ARBA" id="ARBA00023004"/>
    </source>
</evidence>
<dbReference type="Proteomes" id="UP000054051">
    <property type="component" value="Unassembled WGS sequence"/>
</dbReference>
<keyword evidence="1" id="KW-0813">Transport</keyword>
<dbReference type="InterPro" id="IPR052371">
    <property type="entry name" value="BFD-associated_ferredoxin"/>
</dbReference>
<evidence type="ECO:0000256" key="8">
    <source>
        <dbReference type="ARBA" id="ARBA00046332"/>
    </source>
</evidence>
<evidence type="ECO:0000313" key="10">
    <source>
        <dbReference type="EMBL" id="CCD29537.1"/>
    </source>
</evidence>
<dbReference type="InterPro" id="IPR007419">
    <property type="entry name" value="BFD-like_2Fe2S-bd_dom"/>
</dbReference>
<dbReference type="OrthoDB" id="9815350at2"/>
<dbReference type="eggNOG" id="COG2906">
    <property type="taxonomic scope" value="Bacteria"/>
</dbReference>
<keyword evidence="2" id="KW-0001">2Fe-2S</keyword>
<protein>
    <recommendedName>
        <fullName evidence="7">Bacterioferritin-associated ferredoxin</fullName>
    </recommendedName>
</protein>
<evidence type="ECO:0000256" key="6">
    <source>
        <dbReference type="ARBA" id="ARBA00023014"/>
    </source>
</evidence>
<gene>
    <name evidence="10" type="primary">bfd</name>
    <name evidence="10" type="ORF">CAGGBEG34_250039</name>
</gene>
<evidence type="ECO:0000256" key="2">
    <source>
        <dbReference type="ARBA" id="ARBA00022714"/>
    </source>
</evidence>